<dbReference type="SUPFAM" id="SSF53756">
    <property type="entry name" value="UDP-Glycosyltransferase/glycogen phosphorylase"/>
    <property type="match status" value="1"/>
</dbReference>
<dbReference type="GO" id="GO:0016757">
    <property type="term" value="F:glycosyltransferase activity"/>
    <property type="evidence" value="ECO:0007669"/>
    <property type="project" value="InterPro"/>
</dbReference>
<dbReference type="PANTHER" id="PTHR45947">
    <property type="entry name" value="SULFOQUINOVOSYL TRANSFERASE SQD2"/>
    <property type="match status" value="1"/>
</dbReference>
<evidence type="ECO:0000259" key="1">
    <source>
        <dbReference type="Pfam" id="PF00534"/>
    </source>
</evidence>
<dbReference type="RefSeq" id="WP_177182383.1">
    <property type="nucleotide sequence ID" value="NZ_FOUF01000048.1"/>
</dbReference>
<dbReference type="PANTHER" id="PTHR45947:SF3">
    <property type="entry name" value="SULFOQUINOVOSYL TRANSFERASE SQD2"/>
    <property type="match status" value="1"/>
</dbReference>
<dbReference type="InterPro" id="IPR050194">
    <property type="entry name" value="Glycosyltransferase_grp1"/>
</dbReference>
<keyword evidence="3" id="KW-1185">Reference proteome</keyword>
<evidence type="ECO:0000313" key="3">
    <source>
        <dbReference type="Proteomes" id="UP000199561"/>
    </source>
</evidence>
<accession>A0A1I4UL90</accession>
<protein>
    <submittedName>
        <fullName evidence="2">Glycosyltransferase involved in cell wall bisynthesis</fullName>
    </submittedName>
</protein>
<dbReference type="Gene3D" id="3.40.50.2000">
    <property type="entry name" value="Glycogen Phosphorylase B"/>
    <property type="match status" value="1"/>
</dbReference>
<dbReference type="Pfam" id="PF00534">
    <property type="entry name" value="Glycos_transf_1"/>
    <property type="match status" value="1"/>
</dbReference>
<proteinExistence type="predicted"/>
<gene>
    <name evidence="2" type="ORF">SAMN05421880_1483</name>
</gene>
<reference evidence="2 3" key="1">
    <citation type="submission" date="2016-10" db="EMBL/GenBank/DDBJ databases">
        <authorList>
            <person name="de Groot N.N."/>
        </authorList>
    </citation>
    <scope>NUCLEOTIDE SEQUENCE [LARGE SCALE GENOMIC DNA]</scope>
    <source>
        <strain evidence="2 3">Nm146</strain>
    </source>
</reference>
<keyword evidence="2" id="KW-0808">Transferase</keyword>
<dbReference type="AlphaFoldDB" id="A0A1I4UL90"/>
<name>A0A1I4UL90_9PROT</name>
<dbReference type="STRING" id="52442.SAMN05421880_1483"/>
<dbReference type="InterPro" id="IPR001296">
    <property type="entry name" value="Glyco_trans_1"/>
</dbReference>
<evidence type="ECO:0000313" key="2">
    <source>
        <dbReference type="EMBL" id="SFM89742.1"/>
    </source>
</evidence>
<organism evidence="2 3">
    <name type="scientific">Nitrosomonas nitrosa</name>
    <dbReference type="NCBI Taxonomy" id="52442"/>
    <lineage>
        <taxon>Bacteria</taxon>
        <taxon>Pseudomonadati</taxon>
        <taxon>Pseudomonadota</taxon>
        <taxon>Betaproteobacteria</taxon>
        <taxon>Nitrosomonadales</taxon>
        <taxon>Nitrosomonadaceae</taxon>
        <taxon>Nitrosomonas</taxon>
    </lineage>
</organism>
<dbReference type="EMBL" id="FOUF01000048">
    <property type="protein sequence ID" value="SFM89742.1"/>
    <property type="molecule type" value="Genomic_DNA"/>
</dbReference>
<feature type="domain" description="Glycosyl transferase family 1" evidence="1">
    <location>
        <begin position="218"/>
        <end position="386"/>
    </location>
</feature>
<dbReference type="Proteomes" id="UP000199561">
    <property type="component" value="Unassembled WGS sequence"/>
</dbReference>
<sequence>MKALDKLRQKEKSNLLVFSPLPPVENGIADYCAELLPELSEAYDLVLVVDNHVPLFKPQENWSVIHLAEYLHREDEFAETPHLYHIGNNPDHEFLVSVLIRRPGIVVLHDISLHHLVDQMTLRWGNINAYCELLEREYGNPGRILADQFRNYGLRENAMFYEMPMIRFIASRSRAIIVHSRYAQTKVLAQEMDLPVEFIRHHLAQSAVSAGESINRASARDFLGVNQDELLLVSLGFITKAKQIDTVLKVLSRCRNQLPKFRYILAGKDQPEHYDIQTAIETYGLEDVVEVTGYLNENDFYVYSIASDIVINLRYPTGGETSGTLIRALGVGACVMVVDIGPFAEFPEEVCVKLPWNETFDITFMDALLSLVTQPRKRLKIGAAAKKYVQTRHALTESGAAYRRIIKDYSARPVLPWQPRQSFEFATPSVREEILTRLRIAELKRLPLWFREMQFPLATTRKQEHIIVFGDARSKHLLCSYLGYDAASVQLEQPIFPSLNIASISRRSATIVIFEPNNFPMENEWHSWLTGINRIMQLDGVLLISASASWPESESAFRKLVTQKLQQTGFKLLRYLASPQDISFALDTQKNAAASLQETYYYPCWLVTKISEFIEPIMPKAPPRQLNDVAI</sequence>